<proteinExistence type="predicted"/>
<dbReference type="Pfam" id="PF00248">
    <property type="entry name" value="Aldo_ket_red"/>
    <property type="match status" value="1"/>
</dbReference>
<evidence type="ECO:0000259" key="1">
    <source>
        <dbReference type="Pfam" id="PF00248"/>
    </source>
</evidence>
<evidence type="ECO:0000313" key="2">
    <source>
        <dbReference type="EMBL" id="MDQ0518153.1"/>
    </source>
</evidence>
<reference evidence="2 3" key="1">
    <citation type="submission" date="2023-07" db="EMBL/GenBank/DDBJ databases">
        <title>Genomic Encyclopedia of Type Strains, Phase IV (KMG-IV): sequencing the most valuable type-strain genomes for metagenomic binning, comparative biology and taxonomic classification.</title>
        <authorList>
            <person name="Goeker M."/>
        </authorList>
    </citation>
    <scope>NUCLEOTIDE SEQUENCE [LARGE SCALE GENOMIC DNA]</scope>
    <source>
        <strain evidence="2 3">B1-1</strain>
    </source>
</reference>
<evidence type="ECO:0000313" key="3">
    <source>
        <dbReference type="Proteomes" id="UP001223743"/>
    </source>
</evidence>
<name>A0ABU0MAZ9_9HYPH</name>
<dbReference type="InterPro" id="IPR020471">
    <property type="entry name" value="AKR"/>
</dbReference>
<keyword evidence="3" id="KW-1185">Reference proteome</keyword>
<feature type="domain" description="NADP-dependent oxidoreductase" evidence="1">
    <location>
        <begin position="18"/>
        <end position="319"/>
    </location>
</feature>
<comment type="caution">
    <text evidence="2">The sequence shown here is derived from an EMBL/GenBank/DDBJ whole genome shotgun (WGS) entry which is preliminary data.</text>
</comment>
<protein>
    <submittedName>
        <fullName evidence="2">D-threo-aldose 1-dehydrogenase</fullName>
        <ecNumber evidence="2">1.1.1.122</ecNumber>
    </submittedName>
</protein>
<accession>A0ABU0MAZ9</accession>
<dbReference type="Gene3D" id="3.20.20.100">
    <property type="entry name" value="NADP-dependent oxidoreductase domain"/>
    <property type="match status" value="1"/>
</dbReference>
<dbReference type="PANTHER" id="PTHR42686">
    <property type="entry name" value="GH17980P-RELATED"/>
    <property type="match status" value="1"/>
</dbReference>
<gene>
    <name evidence="2" type="ORF">QO015_003766</name>
</gene>
<dbReference type="InterPro" id="IPR036812">
    <property type="entry name" value="NAD(P)_OxRdtase_dom_sf"/>
</dbReference>
<dbReference type="InterPro" id="IPR023210">
    <property type="entry name" value="NADP_OxRdtase_dom"/>
</dbReference>
<keyword evidence="2" id="KW-0560">Oxidoreductase</keyword>
<dbReference type="EMBL" id="JAUSWJ010000001">
    <property type="protein sequence ID" value="MDQ0518153.1"/>
    <property type="molecule type" value="Genomic_DNA"/>
</dbReference>
<dbReference type="GO" id="GO:0047834">
    <property type="term" value="F:D-threo-aldose 1-dehydrogenase activity"/>
    <property type="evidence" value="ECO:0007669"/>
    <property type="project" value="UniProtKB-EC"/>
</dbReference>
<dbReference type="EC" id="1.1.1.122" evidence="2"/>
<dbReference type="RefSeq" id="WP_266283569.1">
    <property type="nucleotide sequence ID" value="NZ_JAPKNF010000003.1"/>
</dbReference>
<organism evidence="2 3">
    <name type="scientific">Kaistia geumhonensis</name>
    <dbReference type="NCBI Taxonomy" id="410839"/>
    <lineage>
        <taxon>Bacteria</taxon>
        <taxon>Pseudomonadati</taxon>
        <taxon>Pseudomonadota</taxon>
        <taxon>Alphaproteobacteria</taxon>
        <taxon>Hyphomicrobiales</taxon>
        <taxon>Kaistiaceae</taxon>
        <taxon>Kaistia</taxon>
    </lineage>
</organism>
<dbReference type="Proteomes" id="UP001223743">
    <property type="component" value="Unassembled WGS sequence"/>
</dbReference>
<dbReference type="SUPFAM" id="SSF51430">
    <property type="entry name" value="NAD(P)-linked oxidoreductase"/>
    <property type="match status" value="1"/>
</dbReference>
<sequence length="333" mass="35906">MTIDTRPAGRTAARLTTLGLGTATLGGNVRPPISNADAAAIVDRAYERGIRFFDTAPYYGYGRSERLVGDTLRGRSGWVLSTKAGRLLRPRTTPQDAGDQWIDPLPFEHVYDYSYDGVMRSFEDSLQRLGLDHIDLLLLHDIGSDTHGTEKNAELFPVAMQGGYKALDALRASGAVKAIGIGVNEWQVLVEAMKHGDWDAFLLAGRYTLLEQEPLTTLLPLCERAGTSIIVGGPFNSGILAGRDTWNYSRAPQPIIDRVRRIAAVCDAHGVALPAAALAFPLGHPSVASVIPGPRSAAEVDQIVDWFEAEIPASLWSDLKTEGLIDPAAPVPA</sequence>
<dbReference type="PANTHER" id="PTHR42686:SF1">
    <property type="entry name" value="GH17980P-RELATED"/>
    <property type="match status" value="1"/>
</dbReference>